<organism evidence="2 3">
    <name type="scientific">Monilinia fructigena</name>
    <dbReference type="NCBI Taxonomy" id="38457"/>
    <lineage>
        <taxon>Eukaryota</taxon>
        <taxon>Fungi</taxon>
        <taxon>Dikarya</taxon>
        <taxon>Ascomycota</taxon>
        <taxon>Pezizomycotina</taxon>
        <taxon>Leotiomycetes</taxon>
        <taxon>Helotiales</taxon>
        <taxon>Sclerotiniaceae</taxon>
        <taxon>Monilinia</taxon>
    </lineage>
</organism>
<dbReference type="AlphaFoldDB" id="A0A395J4G9"/>
<dbReference type="EMBL" id="QKRW01000006">
    <property type="protein sequence ID" value="RAL66543.1"/>
    <property type="molecule type" value="Genomic_DNA"/>
</dbReference>
<feature type="coiled-coil region" evidence="1">
    <location>
        <begin position="115"/>
        <end position="142"/>
    </location>
</feature>
<accession>A0A395J4G9</accession>
<comment type="caution">
    <text evidence="2">The sequence shown here is derived from an EMBL/GenBank/DDBJ whole genome shotgun (WGS) entry which is preliminary data.</text>
</comment>
<keyword evidence="1" id="KW-0175">Coiled coil</keyword>
<keyword evidence="3" id="KW-1185">Reference proteome</keyword>
<protein>
    <submittedName>
        <fullName evidence="2">Uncharacterized protein</fullName>
    </submittedName>
</protein>
<evidence type="ECO:0000256" key="1">
    <source>
        <dbReference type="SAM" id="Coils"/>
    </source>
</evidence>
<evidence type="ECO:0000313" key="3">
    <source>
        <dbReference type="Proteomes" id="UP000249056"/>
    </source>
</evidence>
<gene>
    <name evidence="2" type="ORF">DID88_006233</name>
</gene>
<dbReference type="Proteomes" id="UP000249056">
    <property type="component" value="Unassembled WGS sequence"/>
</dbReference>
<evidence type="ECO:0000313" key="2">
    <source>
        <dbReference type="EMBL" id="RAL66543.1"/>
    </source>
</evidence>
<dbReference type="OrthoDB" id="10402954at2759"/>
<sequence length="194" mass="22293">MSSPIPVYKTKIYASSSRGVPHHARDDNDKGAFSRHKPLFLTKKVISPSNQRAGSDNASRFKEEIWPLISKEIKSAYCKALFEKKKLEDRDKFWEDVKQGVKNFTKYGQKFLIDRQRFKEDLEKFIRELDEDSSEAAKLQSLGVLEPPKSPRRPRLLLDEGVERMAACVLEARCQGRKGRKCQRTPESGSRCST</sequence>
<name>A0A395J4G9_9HELO</name>
<reference evidence="2 3" key="1">
    <citation type="submission" date="2018-06" db="EMBL/GenBank/DDBJ databases">
        <title>Genome Sequence of the Brown Rot Fungal Pathogen Monilinia fructigena.</title>
        <authorList>
            <person name="Landi L."/>
            <person name="De Miccolis Angelini R.M."/>
            <person name="Pollastro S."/>
            <person name="Abate D."/>
            <person name="Faretra F."/>
            <person name="Romanazzi G."/>
        </authorList>
    </citation>
    <scope>NUCLEOTIDE SEQUENCE [LARGE SCALE GENOMIC DNA]</scope>
    <source>
        <strain evidence="2 3">Mfrg269</strain>
    </source>
</reference>
<proteinExistence type="predicted"/>